<keyword evidence="3" id="KW-1185">Reference proteome</keyword>
<protein>
    <submittedName>
        <fullName evidence="2">Uncharacterized protein</fullName>
    </submittedName>
</protein>
<evidence type="ECO:0000313" key="3">
    <source>
        <dbReference type="Proteomes" id="UP000028990"/>
    </source>
</evidence>
<dbReference type="AlphaFoldDB" id="A0A091CS27"/>
<accession>A0A091CS27</accession>
<sequence length="175" mass="18499">MADTIQTPQAALQQRHNCVTDTPGKVSPGVTTNDLPKSRCSGEVFLHPNTTGIEAVKSSGQESPRTETPSRSGQVSPELGTENLESQGPGEDTEVIDTSPGETHRILVYIHPGLASATGNNITESLAEFRPLWSVLGAGHTHSPSLSCTFFWAANPSMAPFSRAPPPPTPLPHPS</sequence>
<reference evidence="2 3" key="1">
    <citation type="submission" date="2013-11" db="EMBL/GenBank/DDBJ databases">
        <title>The Damaraland mole rat (Fukomys damarensis) genome and evolution of African mole rats.</title>
        <authorList>
            <person name="Gladyshev V.N."/>
            <person name="Fang X."/>
        </authorList>
    </citation>
    <scope>NUCLEOTIDE SEQUENCE [LARGE SCALE GENOMIC DNA]</scope>
    <source>
        <tissue evidence="2">Liver</tissue>
    </source>
</reference>
<feature type="region of interest" description="Disordered" evidence="1">
    <location>
        <begin position="1"/>
        <end position="39"/>
    </location>
</feature>
<evidence type="ECO:0000313" key="2">
    <source>
        <dbReference type="EMBL" id="KFO20648.1"/>
    </source>
</evidence>
<name>A0A091CS27_FUKDA</name>
<gene>
    <name evidence="2" type="ORF">H920_17947</name>
</gene>
<proteinExistence type="predicted"/>
<feature type="compositionally biased region" description="Polar residues" evidence="1">
    <location>
        <begin position="56"/>
        <end position="75"/>
    </location>
</feature>
<dbReference type="Proteomes" id="UP000028990">
    <property type="component" value="Unassembled WGS sequence"/>
</dbReference>
<evidence type="ECO:0000256" key="1">
    <source>
        <dbReference type="SAM" id="MobiDB-lite"/>
    </source>
</evidence>
<feature type="compositionally biased region" description="Polar residues" evidence="1">
    <location>
        <begin position="1"/>
        <end position="20"/>
    </location>
</feature>
<organism evidence="2 3">
    <name type="scientific">Fukomys damarensis</name>
    <name type="common">Damaraland mole rat</name>
    <name type="synonym">Cryptomys damarensis</name>
    <dbReference type="NCBI Taxonomy" id="885580"/>
    <lineage>
        <taxon>Eukaryota</taxon>
        <taxon>Metazoa</taxon>
        <taxon>Chordata</taxon>
        <taxon>Craniata</taxon>
        <taxon>Vertebrata</taxon>
        <taxon>Euteleostomi</taxon>
        <taxon>Mammalia</taxon>
        <taxon>Eutheria</taxon>
        <taxon>Euarchontoglires</taxon>
        <taxon>Glires</taxon>
        <taxon>Rodentia</taxon>
        <taxon>Hystricomorpha</taxon>
        <taxon>Bathyergidae</taxon>
        <taxon>Fukomys</taxon>
    </lineage>
</organism>
<dbReference type="EMBL" id="KN124639">
    <property type="protein sequence ID" value="KFO20648.1"/>
    <property type="molecule type" value="Genomic_DNA"/>
</dbReference>
<feature type="region of interest" description="Disordered" evidence="1">
    <location>
        <begin position="56"/>
        <end position="93"/>
    </location>
</feature>